<dbReference type="InterPro" id="IPR027842">
    <property type="entry name" value="HAM1-like_C"/>
</dbReference>
<sequence>MSVNVPTNPKARDADIEMKLRLFGIYNAFANGKAPSNQQIDVALNSALESKTLASPSKKLSDEGKLLVSDLKDVVNEAKLLLLSKNHDQAIQEFIWHAQQAAKTTIPGPGPSAPVSDEQMKRDGENALAGLRTLGTLIITNGQFRKLLNDSMILLRFIASDAAQNAGGRLQPSQEQLAQIDTPAQENTWHEAPNLSRGAIQERAKSAFNKKAPVNTNDVQQAVGDATAAAHPSGSRDPHALAGQVVEEQQRGAPTSINAQAGVNAALNRLDANKDNQKLHEQEEKFDERTDEYKRRAQDYLRGKMPQERRDQTIYRLKKMVVEIQGHEDYQEAVDTLLYLAETYVGHTKNLSQQTEDSVTTVREDSHLKSAEKLLRTIFERFANNTSSEDLFRAIDDVYKDADGDPQLKEWFKEVDVYIRKCLKQQAYIMTDIANEEYNILYDRGRFLLRERYRGHTDRVADEFKFLGDQFAQDPQNLRLKEAVTKLLNDLGKDNNGKPVFKKHLLTDVTTVIVPSFFESVRYIPLPRIEYSDKQFDVIVENLIIEGDNLMPNVLELGNDSYFRWGRKNIASKNKQSVMLSVSGVQCDLKDVSYYIKKKHGFPSLTDTGLMDIFLGGEGFSFTIKMSTADKKDRAHFFQVDKVNVSVKHMNIKLKQSKHKMLFTVFKPMLLKVVRPALQKVLEKQITTSFSELDRKFYAIKTEADRVAESLKENPDPEKAANVFQRYWSAAQHEFTQKKEKVQDVAADKKANLALTQEDSIFKNIKLPSGTSTAATKYKHMAEEGERWESPVFSIGAAKETKDLPEPPKVTRKPHGSSRAQLRGARDSGMGFDASGINYDGAALEAGQGIGATATGPYAQLPQQPAKPQVMPQFNPQVNPQVNPQLNPQVNPDRAAPFSSYLY</sequence>
<dbReference type="Gene3D" id="3.15.10.10">
    <property type="entry name" value="Bactericidal permeability-increasing protein, domain 1"/>
    <property type="match status" value="1"/>
</dbReference>
<dbReference type="Proteomes" id="UP000024837">
    <property type="component" value="Unassembled WGS sequence"/>
</dbReference>
<gene>
    <name evidence="4" type="ORF">DRE_01797</name>
</gene>
<dbReference type="SUPFAM" id="SSF55394">
    <property type="entry name" value="Bactericidal permeability-increasing protein, BPI"/>
    <property type="match status" value="1"/>
</dbReference>
<dbReference type="HOGENOM" id="CLU_007183_1_0_1"/>
<reference evidence="4 5" key="1">
    <citation type="submission" date="2013-05" db="EMBL/GenBank/DDBJ databases">
        <title>Drechslerella stenobrocha genome reveals carnivorous origination and mechanical trapping mechanism of predatory fungi.</title>
        <authorList>
            <person name="Liu X."/>
            <person name="Zhang W."/>
            <person name="Liu K."/>
        </authorList>
    </citation>
    <scope>NUCLEOTIDE SEQUENCE [LARGE SCALE GENOMIC DNA]</scope>
    <source>
        <strain evidence="4 5">248</strain>
    </source>
</reference>
<feature type="region of interest" description="Disordered" evidence="1">
    <location>
        <begin position="801"/>
        <end position="829"/>
    </location>
</feature>
<evidence type="ECO:0000259" key="2">
    <source>
        <dbReference type="Pfam" id="PF14613"/>
    </source>
</evidence>
<name>W7IH61_9PEZI</name>
<organism evidence="4 5">
    <name type="scientific">Drechslerella stenobrocha 248</name>
    <dbReference type="NCBI Taxonomy" id="1043628"/>
    <lineage>
        <taxon>Eukaryota</taxon>
        <taxon>Fungi</taxon>
        <taxon>Dikarya</taxon>
        <taxon>Ascomycota</taxon>
        <taxon>Pezizomycotina</taxon>
        <taxon>Orbiliomycetes</taxon>
        <taxon>Orbiliales</taxon>
        <taxon>Orbiliaceae</taxon>
        <taxon>Drechslerella</taxon>
    </lineage>
</organism>
<evidence type="ECO:0000313" key="4">
    <source>
        <dbReference type="EMBL" id="EWC48575.1"/>
    </source>
</evidence>
<feature type="compositionally biased region" description="Polar residues" evidence="1">
    <location>
        <begin position="872"/>
        <end position="890"/>
    </location>
</feature>
<protein>
    <submittedName>
        <fullName evidence="4">Uncharacterized protein</fullName>
    </submittedName>
</protein>
<dbReference type="Pfam" id="PF19343">
    <property type="entry name" value="HAM1_N"/>
    <property type="match status" value="1"/>
</dbReference>
<evidence type="ECO:0000259" key="3">
    <source>
        <dbReference type="Pfam" id="PF19343"/>
    </source>
</evidence>
<dbReference type="EMBL" id="KI966372">
    <property type="protein sequence ID" value="EWC48575.1"/>
    <property type="molecule type" value="Genomic_DNA"/>
</dbReference>
<dbReference type="AlphaFoldDB" id="W7IH61"/>
<dbReference type="PANTHER" id="PTHR31138:SF1">
    <property type="entry name" value="PDZ DOMAIN-CONTAINING PROTEIN"/>
    <property type="match status" value="1"/>
</dbReference>
<accession>W7IH61</accession>
<evidence type="ECO:0000313" key="5">
    <source>
        <dbReference type="Proteomes" id="UP000024837"/>
    </source>
</evidence>
<dbReference type="InterPro" id="IPR045967">
    <property type="entry name" value="HAM1-like_N"/>
</dbReference>
<dbReference type="Pfam" id="PF14613">
    <property type="entry name" value="HAM1_C"/>
    <property type="match status" value="1"/>
</dbReference>
<keyword evidence="5" id="KW-1185">Reference proteome</keyword>
<feature type="domain" description="HAM1-like C-terminal" evidence="2">
    <location>
        <begin position="645"/>
        <end position="805"/>
    </location>
</feature>
<evidence type="ECO:0000256" key="1">
    <source>
        <dbReference type="SAM" id="MobiDB-lite"/>
    </source>
</evidence>
<feature type="domain" description="HAM1-like N-terminal" evidence="3">
    <location>
        <begin position="2"/>
        <end position="633"/>
    </location>
</feature>
<feature type="region of interest" description="Disordered" evidence="1">
    <location>
        <begin position="855"/>
        <end position="903"/>
    </location>
</feature>
<dbReference type="GO" id="GO:0008289">
    <property type="term" value="F:lipid binding"/>
    <property type="evidence" value="ECO:0007669"/>
    <property type="project" value="InterPro"/>
</dbReference>
<proteinExistence type="predicted"/>
<dbReference type="InterPro" id="IPR017943">
    <property type="entry name" value="Bactericidal_perm-incr_a/b_dom"/>
</dbReference>
<dbReference type="PANTHER" id="PTHR31138">
    <property type="entry name" value="CHROMOSOME 19, WHOLE GENOME SHOTGUN SEQUENCE"/>
    <property type="match status" value="1"/>
</dbReference>
<dbReference type="OrthoDB" id="19394at2759"/>